<evidence type="ECO:0000259" key="7">
    <source>
        <dbReference type="Pfam" id="PF00892"/>
    </source>
</evidence>
<protein>
    <recommendedName>
        <fullName evidence="6">WAT1-related protein</fullName>
    </recommendedName>
</protein>
<feature type="transmembrane region" description="Helical" evidence="6">
    <location>
        <begin position="113"/>
        <end position="133"/>
    </location>
</feature>
<evidence type="ECO:0000256" key="5">
    <source>
        <dbReference type="ARBA" id="ARBA00023136"/>
    </source>
</evidence>
<evidence type="ECO:0000313" key="8">
    <source>
        <dbReference type="EMBL" id="KAH0464789.1"/>
    </source>
</evidence>
<dbReference type="EMBL" id="JAGFBR010000006">
    <property type="protein sequence ID" value="KAH0464789.1"/>
    <property type="molecule type" value="Genomic_DNA"/>
</dbReference>
<feature type="transmembrane region" description="Helical" evidence="6">
    <location>
        <begin position="320"/>
        <end position="338"/>
    </location>
</feature>
<comment type="subcellular location">
    <subcellularLocation>
        <location evidence="1 6">Membrane</location>
        <topology evidence="1 6">Multi-pass membrane protein</topology>
    </subcellularLocation>
</comment>
<feature type="transmembrane region" description="Helical" evidence="6">
    <location>
        <begin position="21"/>
        <end position="41"/>
    </location>
</feature>
<feature type="transmembrane region" description="Helical" evidence="6">
    <location>
        <begin position="293"/>
        <end position="314"/>
    </location>
</feature>
<keyword evidence="3 6" id="KW-0812">Transmembrane</keyword>
<proteinExistence type="inferred from homology"/>
<organism evidence="8 9">
    <name type="scientific">Dendrobium chrysotoxum</name>
    <name type="common">Orchid</name>
    <dbReference type="NCBI Taxonomy" id="161865"/>
    <lineage>
        <taxon>Eukaryota</taxon>
        <taxon>Viridiplantae</taxon>
        <taxon>Streptophyta</taxon>
        <taxon>Embryophyta</taxon>
        <taxon>Tracheophyta</taxon>
        <taxon>Spermatophyta</taxon>
        <taxon>Magnoliopsida</taxon>
        <taxon>Liliopsida</taxon>
        <taxon>Asparagales</taxon>
        <taxon>Orchidaceae</taxon>
        <taxon>Epidendroideae</taxon>
        <taxon>Malaxideae</taxon>
        <taxon>Dendrobiinae</taxon>
        <taxon>Dendrobium</taxon>
    </lineage>
</organism>
<feature type="domain" description="EamA" evidence="7">
    <location>
        <begin position="199"/>
        <end position="337"/>
    </location>
</feature>
<dbReference type="Pfam" id="PF00892">
    <property type="entry name" value="EamA"/>
    <property type="match status" value="2"/>
</dbReference>
<keyword evidence="4 6" id="KW-1133">Transmembrane helix</keyword>
<feature type="domain" description="EamA" evidence="7">
    <location>
        <begin position="23"/>
        <end position="159"/>
    </location>
</feature>
<keyword evidence="9" id="KW-1185">Reference proteome</keyword>
<reference evidence="8 9" key="1">
    <citation type="journal article" date="2021" name="Hortic Res">
        <title>Chromosome-scale assembly of the Dendrobium chrysotoxum genome enhances the understanding of orchid evolution.</title>
        <authorList>
            <person name="Zhang Y."/>
            <person name="Zhang G.Q."/>
            <person name="Zhang D."/>
            <person name="Liu X.D."/>
            <person name="Xu X.Y."/>
            <person name="Sun W.H."/>
            <person name="Yu X."/>
            <person name="Zhu X."/>
            <person name="Wang Z.W."/>
            <person name="Zhao X."/>
            <person name="Zhong W.Y."/>
            <person name="Chen H."/>
            <person name="Yin W.L."/>
            <person name="Huang T."/>
            <person name="Niu S.C."/>
            <person name="Liu Z.J."/>
        </authorList>
    </citation>
    <scope>NUCLEOTIDE SEQUENCE [LARGE SCALE GENOMIC DNA]</scope>
    <source>
        <strain evidence="8">Lindl</strain>
    </source>
</reference>
<dbReference type="InterPro" id="IPR030184">
    <property type="entry name" value="WAT1-related"/>
</dbReference>
<evidence type="ECO:0000256" key="3">
    <source>
        <dbReference type="ARBA" id="ARBA00022692"/>
    </source>
</evidence>
<dbReference type="InterPro" id="IPR037185">
    <property type="entry name" value="EmrE-like"/>
</dbReference>
<evidence type="ECO:0000256" key="1">
    <source>
        <dbReference type="ARBA" id="ARBA00004141"/>
    </source>
</evidence>
<name>A0AAV7GTJ6_DENCH</name>
<evidence type="ECO:0000256" key="6">
    <source>
        <dbReference type="RuleBase" id="RU363077"/>
    </source>
</evidence>
<dbReference type="GO" id="GO:0022857">
    <property type="term" value="F:transmembrane transporter activity"/>
    <property type="evidence" value="ECO:0007669"/>
    <property type="project" value="InterPro"/>
</dbReference>
<dbReference type="InterPro" id="IPR000620">
    <property type="entry name" value="EamA_dom"/>
</dbReference>
<dbReference type="PANTHER" id="PTHR31218">
    <property type="entry name" value="WAT1-RELATED PROTEIN"/>
    <property type="match status" value="1"/>
</dbReference>
<dbReference type="Proteomes" id="UP000775213">
    <property type="component" value="Unassembled WGS sequence"/>
</dbReference>
<evidence type="ECO:0000313" key="9">
    <source>
        <dbReference type="Proteomes" id="UP000775213"/>
    </source>
</evidence>
<feature type="transmembrane region" description="Helical" evidence="6">
    <location>
        <begin position="268"/>
        <end position="286"/>
    </location>
</feature>
<gene>
    <name evidence="8" type="ORF">IEQ34_004892</name>
</gene>
<feature type="transmembrane region" description="Helical" evidence="6">
    <location>
        <begin position="229"/>
        <end position="248"/>
    </location>
</feature>
<accession>A0AAV7GTJ6</accession>
<dbReference type="SUPFAM" id="SSF103481">
    <property type="entry name" value="Multidrug resistance efflux transporter EmrE"/>
    <property type="match status" value="2"/>
</dbReference>
<evidence type="ECO:0000256" key="2">
    <source>
        <dbReference type="ARBA" id="ARBA00007635"/>
    </source>
</evidence>
<feature type="transmembrane region" description="Helical" evidence="6">
    <location>
        <begin position="145"/>
        <end position="163"/>
    </location>
</feature>
<dbReference type="AlphaFoldDB" id="A0AAV7GTJ6"/>
<dbReference type="GO" id="GO:0016020">
    <property type="term" value="C:membrane"/>
    <property type="evidence" value="ECO:0007669"/>
    <property type="project" value="UniProtKB-SubCell"/>
</dbReference>
<comment type="caution">
    <text evidence="8">The sequence shown here is derived from an EMBL/GenBank/DDBJ whole genome shotgun (WGS) entry which is preliminary data.</text>
</comment>
<feature type="transmembrane region" description="Helical" evidence="6">
    <location>
        <begin position="198"/>
        <end position="217"/>
    </location>
</feature>
<comment type="similarity">
    <text evidence="2 6">Belongs to the drug/metabolite transporter (DMT) superfamily. Plant drug/metabolite exporter (P-DME) (TC 2.A.7.4) family.</text>
</comment>
<feature type="transmembrane region" description="Helical" evidence="6">
    <location>
        <begin position="53"/>
        <end position="70"/>
    </location>
</feature>
<sequence>MGDEEGGNSSWTTLVEGMKPAMGMVVIQFVFAGINIFNKLAINDGMNMRILVAYRYLFATASLAPFAFILERKNRPKLTWKILMQAFFSGLFGATLAQNLYVSSIKLTSATFASAMTNLVPAITFIMAVIFRLEHLRIRTKTGQAKVLGTLVGVFGATILTFLKGKEINLPTNVNLLKSHSNGGNQMAAQRQEYGNRVMGSIMSLGSCFSYAFWLIIQAKMSKDYPCHYSSTAIMCLMGSVQSIIFALCMERNWEDWHMGLGIRLYSAAYTGAVGSGPILSLLAWCINKKGPLYASVFNPLMLVIVAIFGSLLLDEKLHIGSIIGAALIVIGLYLVLWGKGKEAEATNIGKFSKDKETIDAVGGPKKIELQNGSALSDDVDEPE</sequence>
<keyword evidence="5 6" id="KW-0472">Membrane</keyword>
<evidence type="ECO:0000256" key="4">
    <source>
        <dbReference type="ARBA" id="ARBA00022989"/>
    </source>
</evidence>